<accession>A0A8S5V0P1</accession>
<evidence type="ECO:0000313" key="1">
    <source>
        <dbReference type="EMBL" id="DAG00312.1"/>
    </source>
</evidence>
<organism evidence="1">
    <name type="scientific">Myoviridae sp. ctHIt1</name>
    <dbReference type="NCBI Taxonomy" id="2825076"/>
    <lineage>
        <taxon>Viruses</taxon>
        <taxon>Duplodnaviria</taxon>
        <taxon>Heunggongvirae</taxon>
        <taxon>Uroviricota</taxon>
        <taxon>Caudoviricetes</taxon>
    </lineage>
</organism>
<reference evidence="1" key="1">
    <citation type="journal article" date="2021" name="Proc. Natl. Acad. Sci. U.S.A.">
        <title>A Catalog of Tens of Thousands of Viruses from Human Metagenomes Reveals Hidden Associations with Chronic Diseases.</title>
        <authorList>
            <person name="Tisza M.J."/>
            <person name="Buck C.B."/>
        </authorList>
    </citation>
    <scope>NUCLEOTIDE SEQUENCE</scope>
    <source>
        <strain evidence="1">CtHIt1</strain>
    </source>
</reference>
<name>A0A8S5V0P1_9CAUD</name>
<proteinExistence type="predicted"/>
<protein>
    <submittedName>
        <fullName evidence="1">Uncharacterized protein</fullName>
    </submittedName>
</protein>
<dbReference type="EMBL" id="BK016179">
    <property type="protein sequence ID" value="DAG00312.1"/>
    <property type="molecule type" value="Genomic_DNA"/>
</dbReference>
<sequence length="29" mass="3422">MENKNERVNKKYCEGGRHCWKTTINPTAL</sequence>